<accession>A0A1E5GVQ8</accession>
<evidence type="ECO:0000313" key="1">
    <source>
        <dbReference type="EMBL" id="OEG16794.1"/>
    </source>
</evidence>
<evidence type="ECO:0000313" key="2">
    <source>
        <dbReference type="Proteomes" id="UP000095094"/>
    </source>
</evidence>
<dbReference type="RefSeq" id="WP_069663191.1">
    <property type="nucleotide sequence ID" value="NZ_JBHUJJ010000001.1"/>
</dbReference>
<reference evidence="2" key="1">
    <citation type="submission" date="2016-09" db="EMBL/GenBank/DDBJ databases">
        <authorList>
            <person name="Gulvik C.A."/>
        </authorList>
    </citation>
    <scope>NUCLEOTIDE SEQUENCE [LARGE SCALE GENOMIC DNA]</scope>
    <source>
        <strain evidence="2">LMG 8895</strain>
    </source>
</reference>
<sequence length="168" mass="19599">MSNVLSVGKLFLGDTTTVSGSEVDTLWYALHAEYTNRIRDSTICIEADKIGIRTILIESWLEKNSEKVLGNIQLCGQDGSYFLFTREEIDGWYYRYVYCATLDILIPKIQERKGQFRYFYNTLRKQGWNMSAQFESKILNEGIFLSSGRDIKKRIPYQFMKKLNIKMG</sequence>
<dbReference type="Proteomes" id="UP000095094">
    <property type="component" value="Unassembled WGS sequence"/>
</dbReference>
<keyword evidence="2" id="KW-1185">Reference proteome</keyword>
<dbReference type="EMBL" id="MIJY01000012">
    <property type="protein sequence ID" value="OEG16794.1"/>
    <property type="molecule type" value="Genomic_DNA"/>
</dbReference>
<gene>
    <name evidence="1" type="ORF">BCR25_04140</name>
</gene>
<proteinExistence type="predicted"/>
<protein>
    <submittedName>
        <fullName evidence="1">Uncharacterized protein</fullName>
    </submittedName>
</protein>
<dbReference type="OrthoDB" id="9861475at2"/>
<name>A0A1E5GVQ8_9ENTE</name>
<dbReference type="AlphaFoldDB" id="A0A1E5GVQ8"/>
<organism evidence="1 2">
    <name type="scientific">Enterococcus termitis</name>
    <dbReference type="NCBI Taxonomy" id="332950"/>
    <lineage>
        <taxon>Bacteria</taxon>
        <taxon>Bacillati</taxon>
        <taxon>Bacillota</taxon>
        <taxon>Bacilli</taxon>
        <taxon>Lactobacillales</taxon>
        <taxon>Enterococcaceae</taxon>
        <taxon>Enterococcus</taxon>
    </lineage>
</organism>
<comment type="caution">
    <text evidence="1">The sequence shown here is derived from an EMBL/GenBank/DDBJ whole genome shotgun (WGS) entry which is preliminary data.</text>
</comment>